<feature type="region of interest" description="Disordered" evidence="1">
    <location>
        <begin position="63"/>
        <end position="82"/>
    </location>
</feature>
<feature type="compositionally biased region" description="Low complexity" evidence="1">
    <location>
        <begin position="92"/>
        <end position="103"/>
    </location>
</feature>
<gene>
    <name evidence="2" type="ORF">N657DRAFT_645227</name>
</gene>
<dbReference type="Proteomes" id="UP001302602">
    <property type="component" value="Unassembled WGS sequence"/>
</dbReference>
<evidence type="ECO:0000313" key="2">
    <source>
        <dbReference type="EMBL" id="KAK4123644.1"/>
    </source>
</evidence>
<name>A0AAN6TZY0_9PEZI</name>
<evidence type="ECO:0000313" key="3">
    <source>
        <dbReference type="Proteomes" id="UP001302602"/>
    </source>
</evidence>
<organism evidence="2 3">
    <name type="scientific">Parathielavia appendiculata</name>
    <dbReference type="NCBI Taxonomy" id="2587402"/>
    <lineage>
        <taxon>Eukaryota</taxon>
        <taxon>Fungi</taxon>
        <taxon>Dikarya</taxon>
        <taxon>Ascomycota</taxon>
        <taxon>Pezizomycotina</taxon>
        <taxon>Sordariomycetes</taxon>
        <taxon>Sordariomycetidae</taxon>
        <taxon>Sordariales</taxon>
        <taxon>Chaetomiaceae</taxon>
        <taxon>Parathielavia</taxon>
    </lineage>
</organism>
<feature type="region of interest" description="Disordered" evidence="1">
    <location>
        <begin position="92"/>
        <end position="125"/>
    </location>
</feature>
<dbReference type="RefSeq" id="XP_062647415.1">
    <property type="nucleotide sequence ID" value="XM_062792914.1"/>
</dbReference>
<reference evidence="2" key="1">
    <citation type="journal article" date="2023" name="Mol. Phylogenet. Evol.">
        <title>Genome-scale phylogeny and comparative genomics of the fungal order Sordariales.</title>
        <authorList>
            <person name="Hensen N."/>
            <person name="Bonometti L."/>
            <person name="Westerberg I."/>
            <person name="Brannstrom I.O."/>
            <person name="Guillou S."/>
            <person name="Cros-Aarteil S."/>
            <person name="Calhoun S."/>
            <person name="Haridas S."/>
            <person name="Kuo A."/>
            <person name="Mondo S."/>
            <person name="Pangilinan J."/>
            <person name="Riley R."/>
            <person name="LaButti K."/>
            <person name="Andreopoulos B."/>
            <person name="Lipzen A."/>
            <person name="Chen C."/>
            <person name="Yan M."/>
            <person name="Daum C."/>
            <person name="Ng V."/>
            <person name="Clum A."/>
            <person name="Steindorff A."/>
            <person name="Ohm R.A."/>
            <person name="Martin F."/>
            <person name="Silar P."/>
            <person name="Natvig D.O."/>
            <person name="Lalanne C."/>
            <person name="Gautier V."/>
            <person name="Ament-Velasquez S.L."/>
            <person name="Kruys A."/>
            <person name="Hutchinson M.I."/>
            <person name="Powell A.J."/>
            <person name="Barry K."/>
            <person name="Miller A.N."/>
            <person name="Grigoriev I.V."/>
            <person name="Debuchy R."/>
            <person name="Gladieux P."/>
            <person name="Hiltunen Thoren M."/>
            <person name="Johannesson H."/>
        </authorList>
    </citation>
    <scope>NUCLEOTIDE SEQUENCE</scope>
    <source>
        <strain evidence="2">CBS 731.68</strain>
    </source>
</reference>
<protein>
    <submittedName>
        <fullName evidence="2">Uncharacterized protein</fullName>
    </submittedName>
</protein>
<comment type="caution">
    <text evidence="2">The sequence shown here is derived from an EMBL/GenBank/DDBJ whole genome shotgun (WGS) entry which is preliminary data.</text>
</comment>
<dbReference type="GeneID" id="87829683"/>
<evidence type="ECO:0000256" key="1">
    <source>
        <dbReference type="SAM" id="MobiDB-lite"/>
    </source>
</evidence>
<dbReference type="EMBL" id="MU853228">
    <property type="protein sequence ID" value="KAK4123644.1"/>
    <property type="molecule type" value="Genomic_DNA"/>
</dbReference>
<reference evidence="2" key="2">
    <citation type="submission" date="2023-05" db="EMBL/GenBank/DDBJ databases">
        <authorList>
            <consortium name="Lawrence Berkeley National Laboratory"/>
            <person name="Steindorff A."/>
            <person name="Hensen N."/>
            <person name="Bonometti L."/>
            <person name="Westerberg I."/>
            <person name="Brannstrom I.O."/>
            <person name="Guillou S."/>
            <person name="Cros-Aarteil S."/>
            <person name="Calhoun S."/>
            <person name="Haridas S."/>
            <person name="Kuo A."/>
            <person name="Mondo S."/>
            <person name="Pangilinan J."/>
            <person name="Riley R."/>
            <person name="Labutti K."/>
            <person name="Andreopoulos B."/>
            <person name="Lipzen A."/>
            <person name="Chen C."/>
            <person name="Yanf M."/>
            <person name="Daum C."/>
            <person name="Ng V."/>
            <person name="Clum A."/>
            <person name="Ohm R."/>
            <person name="Martin F."/>
            <person name="Silar P."/>
            <person name="Natvig D."/>
            <person name="Lalanne C."/>
            <person name="Gautier V."/>
            <person name="Ament-Velasquez S.L."/>
            <person name="Kruys A."/>
            <person name="Hutchinson M.I."/>
            <person name="Powell A.J."/>
            <person name="Barry K."/>
            <person name="Miller A.N."/>
            <person name="Grigoriev I.V."/>
            <person name="Debuchy R."/>
            <person name="Gladieux P."/>
            <person name="Thoren M.H."/>
            <person name="Johannesson H."/>
        </authorList>
    </citation>
    <scope>NUCLEOTIDE SEQUENCE</scope>
    <source>
        <strain evidence="2">CBS 731.68</strain>
    </source>
</reference>
<dbReference type="AlphaFoldDB" id="A0AAN6TZY0"/>
<keyword evidence="3" id="KW-1185">Reference proteome</keyword>
<sequence>MAAAASLPWFWEDAIIGSGAAGPARSLSTGNCLEQQTRLACRQTGRDAVVGWLSRLIGPKRARADKSAGSSTWMQERPKRSGVLRNTAASNAQADAGNAGSSNWGSCGTPRARARAQAQAPARSGPEFRALGRLVGSWRGADWISRSFTQMAQIRLGRGSQCGCDNMAMQGSWRNGWPSVGVRSGLWTLSRVASVEIEMRCPGRGCCS</sequence>
<accession>A0AAN6TZY0</accession>
<proteinExistence type="predicted"/>